<reference evidence="9" key="1">
    <citation type="journal article" date="2023" name="Int. J. Syst. Evol. Microbiol.">
        <title>Mesoterricola silvestris gen. nov., sp. nov., Mesoterricola sediminis sp. nov., Geothrix oryzae sp. nov., Geothrix edaphica sp. nov., Geothrix rubra sp. nov., and Geothrix limicola sp. nov., six novel members of Acidobacteriota isolated from soils.</title>
        <authorList>
            <person name="Itoh H."/>
            <person name="Sugisawa Y."/>
            <person name="Mise K."/>
            <person name="Xu Z."/>
            <person name="Kuniyasu M."/>
            <person name="Ushijima N."/>
            <person name="Kawano K."/>
            <person name="Kobayashi E."/>
            <person name="Shiratori Y."/>
            <person name="Masuda Y."/>
            <person name="Senoo K."/>
        </authorList>
    </citation>
    <scope>NUCLEOTIDE SEQUENCE [LARGE SCALE GENOMIC DNA]</scope>
    <source>
        <strain evidence="9">W79</strain>
    </source>
</reference>
<dbReference type="PANTHER" id="PTHR30038:SF7">
    <property type="entry name" value="TUNGSTEN-CONTAINING GLYCERALDEHYDE-3-PHOSPHATE:FERREDOXIN OXIDOREDUCTASE"/>
    <property type="match status" value="1"/>
</dbReference>
<dbReference type="PANTHER" id="PTHR30038">
    <property type="entry name" value="ALDEHYDE FERREDOXIN OXIDOREDUCTASE"/>
    <property type="match status" value="1"/>
</dbReference>
<dbReference type="GO" id="GO:0051539">
    <property type="term" value="F:4 iron, 4 sulfur cluster binding"/>
    <property type="evidence" value="ECO:0007669"/>
    <property type="project" value="UniProtKB-KW"/>
</dbReference>
<evidence type="ECO:0000256" key="3">
    <source>
        <dbReference type="ARBA" id="ARBA00022485"/>
    </source>
</evidence>
<evidence type="ECO:0000256" key="5">
    <source>
        <dbReference type="ARBA" id="ARBA00023004"/>
    </source>
</evidence>
<dbReference type="InterPro" id="IPR001203">
    <property type="entry name" value="OxRdtase_Ald_Fedxn_C"/>
</dbReference>
<dbReference type="Pfam" id="PF01314">
    <property type="entry name" value="AFOR_C"/>
    <property type="match status" value="1"/>
</dbReference>
<dbReference type="GO" id="GO:0009055">
    <property type="term" value="F:electron transfer activity"/>
    <property type="evidence" value="ECO:0007669"/>
    <property type="project" value="InterPro"/>
</dbReference>
<gene>
    <name evidence="8" type="ORF">METEAL_08530</name>
</gene>
<evidence type="ECO:0000259" key="7">
    <source>
        <dbReference type="SMART" id="SM00790"/>
    </source>
</evidence>
<dbReference type="RefSeq" id="WP_316414579.1">
    <property type="nucleotide sequence ID" value="NZ_AP027080.1"/>
</dbReference>
<dbReference type="SUPFAM" id="SSF56228">
    <property type="entry name" value="Aldehyde ferredoxin oxidoreductase, N-terminal domain"/>
    <property type="match status" value="1"/>
</dbReference>
<comment type="cofactor">
    <cofactor evidence="1">
        <name>[4Fe-4S] cluster</name>
        <dbReference type="ChEBI" id="CHEBI:49883"/>
    </cofactor>
</comment>
<protein>
    <submittedName>
        <fullName evidence="8">Aldehyde ferredoxin oxidoreductase</fullName>
    </submittedName>
</protein>
<dbReference type="GO" id="GO:0016625">
    <property type="term" value="F:oxidoreductase activity, acting on the aldehyde or oxo group of donors, iron-sulfur protein as acceptor"/>
    <property type="evidence" value="ECO:0007669"/>
    <property type="project" value="InterPro"/>
</dbReference>
<feature type="domain" description="Aldehyde ferredoxin oxidoreductase N-terminal" evidence="7">
    <location>
        <begin position="5"/>
        <end position="204"/>
    </location>
</feature>
<evidence type="ECO:0000313" key="9">
    <source>
        <dbReference type="Proteomes" id="UP001238179"/>
    </source>
</evidence>
<evidence type="ECO:0000313" key="8">
    <source>
        <dbReference type="EMBL" id="BDU71679.1"/>
    </source>
</evidence>
<accession>A0AA48GIK2</accession>
<evidence type="ECO:0000256" key="4">
    <source>
        <dbReference type="ARBA" id="ARBA00022723"/>
    </source>
</evidence>
<evidence type="ECO:0000256" key="6">
    <source>
        <dbReference type="ARBA" id="ARBA00023014"/>
    </source>
</evidence>
<dbReference type="GO" id="GO:0046872">
    <property type="term" value="F:metal ion binding"/>
    <property type="evidence" value="ECO:0007669"/>
    <property type="project" value="UniProtKB-KW"/>
</dbReference>
<dbReference type="SMART" id="SM00790">
    <property type="entry name" value="AFOR_N"/>
    <property type="match status" value="1"/>
</dbReference>
<organism evidence="8 9">
    <name type="scientific">Mesoterricola silvestris</name>
    <dbReference type="NCBI Taxonomy" id="2927979"/>
    <lineage>
        <taxon>Bacteria</taxon>
        <taxon>Pseudomonadati</taxon>
        <taxon>Acidobacteriota</taxon>
        <taxon>Holophagae</taxon>
        <taxon>Holophagales</taxon>
        <taxon>Holophagaceae</taxon>
        <taxon>Mesoterricola</taxon>
    </lineage>
</organism>
<keyword evidence="6" id="KW-0411">Iron-sulfur</keyword>
<dbReference type="InterPro" id="IPR013983">
    <property type="entry name" value="Ald_Fedxn_OxRdtase_N"/>
</dbReference>
<dbReference type="Gene3D" id="1.10.569.10">
    <property type="entry name" value="Aldehyde Ferredoxin Oxidoreductase Protein, subunit A, domain 2"/>
    <property type="match status" value="1"/>
</dbReference>
<evidence type="ECO:0000256" key="1">
    <source>
        <dbReference type="ARBA" id="ARBA00001966"/>
    </source>
</evidence>
<sequence>MIKGFAGRVLEVDLEARTAVFRPLDEAIARLYLGGKGYGTRLLYDLTPPGIDPLGPENPLIFATGPLNGSLAPQSNRFAVVCKSPLTGGIGSSACGGSFAFGMKKAGIDVLVVRGRSAGAVRLEIDGDADEVRFLDASDLWGLGTGAAQKALGKGMHHAVIGPGGENLVLYAGIVSDARIAGRCGVGAVMGSKRLKALSIQGTRKLDMEDEAGFKKYTQWVRQVFKGHPVLGEKLRRFGTMGIVNTTNGRNMIPTRNFQEGHHPDAMGLSGEYLEDHGLAGVRSSCLHCPVACGREVEVPGAGRVKGPEYETVGMMGTNLGVTDLEKVSHWNWMADELGLDTISLGVTLGFAMELQERGMLETGLRFGRAEGVAEMIEAIAHRRGLGDDLAQGTRRMSEKYGGKAFAMHVKGLELSAYDPRGSYAQGVEYATTNRGGCHVQGASMYFESTGPLTINPQNLKLKAELPVVQQNLACAVNSMVLCIFTTYGLIPRQVHALKPGGWTHRLARVIFENSGPAYRLIMGSKLLQVTWLDTWLSRITGLRFTPGHLQEIGARIFNLERMYNLREGLTGADDTLPERILREPLFKGMDSGHPLDQLLPRYYRIRGWDSHGVPLPETLRKLKVRT</sequence>
<keyword evidence="5" id="KW-0408">Iron</keyword>
<dbReference type="InterPro" id="IPR013984">
    <property type="entry name" value="Ald_Fedxn_OxRdtase_dom2"/>
</dbReference>
<dbReference type="Proteomes" id="UP001238179">
    <property type="component" value="Chromosome"/>
</dbReference>
<proteinExistence type="inferred from homology"/>
<dbReference type="InterPro" id="IPR036503">
    <property type="entry name" value="Ald_Fedxn_OxRdtase_N_sf"/>
</dbReference>
<name>A0AA48GIK2_9BACT</name>
<dbReference type="SUPFAM" id="SSF48310">
    <property type="entry name" value="Aldehyde ferredoxin oxidoreductase, C-terminal domains"/>
    <property type="match status" value="1"/>
</dbReference>
<dbReference type="InterPro" id="IPR051919">
    <property type="entry name" value="W-dependent_AOR"/>
</dbReference>
<dbReference type="KEGG" id="msil:METEAL_08530"/>
<evidence type="ECO:0000256" key="2">
    <source>
        <dbReference type="ARBA" id="ARBA00011032"/>
    </source>
</evidence>
<keyword evidence="3" id="KW-0004">4Fe-4S</keyword>
<dbReference type="InterPro" id="IPR036021">
    <property type="entry name" value="Tungsten_al_ferr_oxy-like_C"/>
</dbReference>
<comment type="similarity">
    <text evidence="2">Belongs to the AOR/FOR family.</text>
</comment>
<dbReference type="Gene3D" id="3.60.9.10">
    <property type="entry name" value="Aldehyde ferredoxin oxidoreductase, N-terminal domain"/>
    <property type="match status" value="1"/>
</dbReference>
<keyword evidence="9" id="KW-1185">Reference proteome</keyword>
<dbReference type="AlphaFoldDB" id="A0AA48GIK2"/>
<dbReference type="EMBL" id="AP027080">
    <property type="protein sequence ID" value="BDU71679.1"/>
    <property type="molecule type" value="Genomic_DNA"/>
</dbReference>
<keyword evidence="4" id="KW-0479">Metal-binding</keyword>
<dbReference type="Pfam" id="PF02730">
    <property type="entry name" value="AFOR_N"/>
    <property type="match status" value="1"/>
</dbReference>